<comment type="caution">
    <text evidence="2">The sequence shown here is derived from an EMBL/GenBank/DDBJ whole genome shotgun (WGS) entry which is preliminary data.</text>
</comment>
<reference evidence="2" key="1">
    <citation type="submission" date="2021-10" db="EMBL/GenBank/DDBJ databases">
        <title>De novo Genome Assembly of Clathrus columnatus (Basidiomycota, Fungi) Using Illumina and Nanopore Sequence Data.</title>
        <authorList>
            <person name="Ogiso-Tanaka E."/>
            <person name="Itagaki H."/>
            <person name="Hosoya T."/>
            <person name="Hosaka K."/>
        </authorList>
    </citation>
    <scope>NUCLEOTIDE SEQUENCE</scope>
    <source>
        <strain evidence="2">MO-923</strain>
    </source>
</reference>
<evidence type="ECO:0000313" key="2">
    <source>
        <dbReference type="EMBL" id="GJJ11551.1"/>
    </source>
</evidence>
<dbReference type="Proteomes" id="UP001050691">
    <property type="component" value="Unassembled WGS sequence"/>
</dbReference>
<keyword evidence="3" id="KW-1185">Reference proteome</keyword>
<dbReference type="Pfam" id="PF10607">
    <property type="entry name" value="CTLH"/>
    <property type="match status" value="1"/>
</dbReference>
<organism evidence="2 3">
    <name type="scientific">Clathrus columnatus</name>
    <dbReference type="NCBI Taxonomy" id="1419009"/>
    <lineage>
        <taxon>Eukaryota</taxon>
        <taxon>Fungi</taxon>
        <taxon>Dikarya</taxon>
        <taxon>Basidiomycota</taxon>
        <taxon>Agaricomycotina</taxon>
        <taxon>Agaricomycetes</taxon>
        <taxon>Phallomycetidae</taxon>
        <taxon>Phallales</taxon>
        <taxon>Clathraceae</taxon>
        <taxon>Clathrus</taxon>
    </lineage>
</organism>
<dbReference type="AlphaFoldDB" id="A0AAV5AA97"/>
<dbReference type="InterPro" id="IPR024964">
    <property type="entry name" value="CTLH/CRA"/>
</dbReference>
<name>A0AAV5AA97_9AGAM</name>
<dbReference type="PROSITE" id="PS50896">
    <property type="entry name" value="LISH"/>
    <property type="match status" value="1"/>
</dbReference>
<feature type="domain" description="CTLH/CRA C-terminal to LisH motif" evidence="1">
    <location>
        <begin position="139"/>
        <end position="190"/>
    </location>
</feature>
<proteinExistence type="predicted"/>
<sequence>MSRTNILQTTTRPDDVRRLVFDYLCNNCYASTAFVFARESTPRELDRDGDEIPSEGKFGSDSNLLDPTMFRFARRRKEQSRTLPLPCPNNIPVWVQSTPSNPQLVNSAYEEERKRRLLALVEELYSLVYALPDTKDRNLYIDELNCVGGLLAYPVPEKCRQMRKYLDKARREAVADQINEAILSALYGPETVPAIVELMTRQTTVLFSTLNSLRLPLPATEQRPAGLDSFLSPKPATTVQEMKTLEGNKDKENYEIVPIFELDALLGTKV</sequence>
<evidence type="ECO:0000259" key="1">
    <source>
        <dbReference type="Pfam" id="PF10607"/>
    </source>
</evidence>
<protein>
    <recommendedName>
        <fullName evidence="1">CTLH/CRA C-terminal to LisH motif domain-containing protein</fullName>
    </recommendedName>
</protein>
<accession>A0AAV5AA97</accession>
<dbReference type="EMBL" id="BPWL01000006">
    <property type="protein sequence ID" value="GJJ11551.1"/>
    <property type="molecule type" value="Genomic_DNA"/>
</dbReference>
<dbReference type="InterPro" id="IPR006594">
    <property type="entry name" value="LisH"/>
</dbReference>
<evidence type="ECO:0000313" key="3">
    <source>
        <dbReference type="Proteomes" id="UP001050691"/>
    </source>
</evidence>
<gene>
    <name evidence="2" type="ORF">Clacol_005785</name>
</gene>